<dbReference type="InterPro" id="IPR036397">
    <property type="entry name" value="RNaseH_sf"/>
</dbReference>
<evidence type="ECO:0000259" key="1">
    <source>
        <dbReference type="Pfam" id="PF13456"/>
    </source>
</evidence>
<comment type="caution">
    <text evidence="2">The sequence shown here is derived from an EMBL/GenBank/DDBJ whole genome shotgun (WGS) entry which is preliminary data.</text>
</comment>
<feature type="domain" description="RNase H type-1" evidence="1">
    <location>
        <begin position="1"/>
        <end position="82"/>
    </location>
</feature>
<dbReference type="PANTHER" id="PTHR47074">
    <property type="entry name" value="BNAC02G40300D PROTEIN"/>
    <property type="match status" value="1"/>
</dbReference>
<dbReference type="Proteomes" id="UP000095767">
    <property type="component" value="Unassembled WGS sequence"/>
</dbReference>
<dbReference type="Pfam" id="PF13456">
    <property type="entry name" value="RVT_3"/>
    <property type="match status" value="1"/>
</dbReference>
<organism evidence="2 3">
    <name type="scientific">Dichanthelium oligosanthes</name>
    <dbReference type="NCBI Taxonomy" id="888268"/>
    <lineage>
        <taxon>Eukaryota</taxon>
        <taxon>Viridiplantae</taxon>
        <taxon>Streptophyta</taxon>
        <taxon>Embryophyta</taxon>
        <taxon>Tracheophyta</taxon>
        <taxon>Spermatophyta</taxon>
        <taxon>Magnoliopsida</taxon>
        <taxon>Liliopsida</taxon>
        <taxon>Poales</taxon>
        <taxon>Poaceae</taxon>
        <taxon>PACMAD clade</taxon>
        <taxon>Panicoideae</taxon>
        <taxon>Panicodae</taxon>
        <taxon>Paniceae</taxon>
        <taxon>Dichantheliinae</taxon>
        <taxon>Dichanthelium</taxon>
    </lineage>
</organism>
<dbReference type="GO" id="GO:0004523">
    <property type="term" value="F:RNA-DNA hybrid ribonuclease activity"/>
    <property type="evidence" value="ECO:0007669"/>
    <property type="project" value="InterPro"/>
</dbReference>
<dbReference type="InterPro" id="IPR002156">
    <property type="entry name" value="RNaseH_domain"/>
</dbReference>
<dbReference type="GO" id="GO:0003676">
    <property type="term" value="F:nucleic acid binding"/>
    <property type="evidence" value="ECO:0007669"/>
    <property type="project" value="InterPro"/>
</dbReference>
<dbReference type="Gene3D" id="3.30.420.10">
    <property type="entry name" value="Ribonuclease H-like superfamily/Ribonuclease H"/>
    <property type="match status" value="1"/>
</dbReference>
<name>A0A1E5VYG1_9POAL</name>
<dbReference type="InterPro" id="IPR052929">
    <property type="entry name" value="RNase_H-like_EbsB-rel"/>
</dbReference>
<proteinExistence type="predicted"/>
<evidence type="ECO:0000313" key="3">
    <source>
        <dbReference type="Proteomes" id="UP000095767"/>
    </source>
</evidence>
<keyword evidence="3" id="KW-1185">Reference proteome</keyword>
<dbReference type="OrthoDB" id="694800at2759"/>
<reference evidence="2 3" key="1">
    <citation type="submission" date="2016-09" db="EMBL/GenBank/DDBJ databases">
        <title>The draft genome of Dichanthelium oligosanthes: A C3 panicoid grass species.</title>
        <authorList>
            <person name="Studer A.J."/>
            <person name="Schnable J.C."/>
            <person name="Brutnell T.P."/>
        </authorList>
    </citation>
    <scope>NUCLEOTIDE SEQUENCE [LARGE SCALE GENOMIC DNA]</scope>
    <source>
        <strain evidence="3">cv. Kellogg 1175</strain>
        <tissue evidence="2">Leaf</tissue>
    </source>
</reference>
<dbReference type="AlphaFoldDB" id="A0A1E5VYG1"/>
<accession>A0A1E5VYG1</accession>
<sequence>MAEAEACRDGVKLIDPGDRRAVVAETDSLELVALWNSMGEHRSEISVILEDIQEITSVFSAFSLVHVRRSANTAAHLCAKFAS</sequence>
<protein>
    <recommendedName>
        <fullName evidence="1">RNase H type-1 domain-containing protein</fullName>
    </recommendedName>
</protein>
<gene>
    <name evidence="2" type="ORF">BAE44_0008836</name>
</gene>
<dbReference type="PANTHER" id="PTHR47074:SF48">
    <property type="entry name" value="POLYNUCLEOTIDYL TRANSFERASE, RIBONUCLEASE H-LIKE SUPERFAMILY PROTEIN"/>
    <property type="match status" value="1"/>
</dbReference>
<evidence type="ECO:0000313" key="2">
    <source>
        <dbReference type="EMBL" id="OEL30144.1"/>
    </source>
</evidence>
<dbReference type="EMBL" id="LWDX02026225">
    <property type="protein sequence ID" value="OEL30144.1"/>
    <property type="molecule type" value="Genomic_DNA"/>
</dbReference>